<dbReference type="Gene3D" id="3.40.850.10">
    <property type="entry name" value="Kinesin motor domain"/>
    <property type="match status" value="1"/>
</dbReference>
<sequence length="1019" mass="118257">DRDRVGLQDQVLLEDYHSEDAFIDNLKKRFQENLIYTYIGQVLISVNPYKELPIYTENDVNIYHKKHFFEAPPHVFAISENAYRSLTEEHRGQCILISGESGSGKTEASKKVLQYIASATGHTLNVEGVKDKLLQSNPVLEAFGNAKTNKNDNSSRFGKYMDVQFNFAGVPDGGNILNYLLEKSRVIHQSSGERNFHIFYQLLAGADDSLLKELNLKRNLDTYYYLSDGANGDVSRIRDAENFHTVQRAMNVIEISEQEQTQILQIVASVLHMGNVGFTEEDGKATILKPESVSSISKLLGCDESQLRNALTNRTIEARGDVVTSPLNRDMAIYARDALAKAIYDRLFTWLVSRLNRSLHSNTVNRNSVVMGILDIYGFEIFKKNSFEQFCINFCNEKLQQLFIELTLKSEQEEYLREGIEWEPVSYFDNKVICNLIEEKHKGIIALMDEECLRPGDPTDMSFLNKLNQNLGTHPHYICHSRASTNIQKTMGRDDFRLVHYAGDVTYNIHGFLDKNNDLLFRDLKETMAECKNSIARICFPKSETINKKRPETAVTQFKNSLNNLMTILMCKEPSYIRCIKPNDLQTHGVFDNELVRHQVKYLGLMENLRVRRAGFAYRRTYEMFLQRYKCLSRQTWPHWNGTPKDGVQILANELNYDTDEYRMGQTKIFIRFPKTLFQTEDAFQMKKHYLASIIQARWKGRKQRAIYLKIRVSIIAVQTYIRRYLAIRHAQQRREAVQKIRYFIKGFITRNDEINDCNKAFIQHSKRLWLLRLAKTLPNSFMKHTWVAAPKHCVEASAHLQRFHKLHLARVYRQNLSAERKRQFQLKVLAESLFKNNKKLYPDSIGPWFMDERISKQHMTQINNFVTTQFTSDERLRYSTPVIKYDRHGYKPRERFFVLSSRALYLLDAKTYKQKHRLPLDKIDFVITNERDSIMLIRIPLELKKDKGDLILDIPNIIECCIWIIDVTQKRQIVTIVDTGSIAHNLLRGKSGTIEIQTGPQPGIVRAKSGNLLVIAGQ</sequence>
<keyword evidence="7 10" id="KW-0518">Myosin</keyword>
<evidence type="ECO:0000313" key="13">
    <source>
        <dbReference type="EMBL" id="JAB58248.1"/>
    </source>
</evidence>
<dbReference type="GO" id="GO:0005886">
    <property type="term" value="C:plasma membrane"/>
    <property type="evidence" value="ECO:0007669"/>
    <property type="project" value="UniProtKB-SubCell"/>
</dbReference>
<dbReference type="Pfam" id="PF06017">
    <property type="entry name" value="Myosin_TH1"/>
    <property type="match status" value="1"/>
</dbReference>
<dbReference type="Gene3D" id="1.20.120.720">
    <property type="entry name" value="Myosin VI head, motor domain, U50 subdomain"/>
    <property type="match status" value="1"/>
</dbReference>
<dbReference type="GO" id="GO:0045177">
    <property type="term" value="C:apical part of cell"/>
    <property type="evidence" value="ECO:0007669"/>
    <property type="project" value="UniProtKB-ARBA"/>
</dbReference>
<dbReference type="Gene3D" id="1.20.58.530">
    <property type="match status" value="1"/>
</dbReference>
<evidence type="ECO:0000256" key="9">
    <source>
        <dbReference type="ARBA" id="ARBA00023203"/>
    </source>
</evidence>
<name>U5EW26_9DIPT</name>
<dbReference type="PROSITE" id="PS51456">
    <property type="entry name" value="MYOSIN_MOTOR"/>
    <property type="match status" value="1"/>
</dbReference>
<proteinExistence type="evidence at transcript level"/>
<dbReference type="GO" id="GO:0051015">
    <property type="term" value="F:actin filament binding"/>
    <property type="evidence" value="ECO:0007669"/>
    <property type="project" value="TreeGrafter"/>
</dbReference>
<dbReference type="EMBL" id="GANO01001623">
    <property type="protein sequence ID" value="JAB58248.1"/>
    <property type="molecule type" value="mRNA"/>
</dbReference>
<dbReference type="FunFam" id="1.20.58.530:FF:000004">
    <property type="entry name" value="Unconventional myosin ID"/>
    <property type="match status" value="1"/>
</dbReference>
<protein>
    <submittedName>
        <fullName evidence="13">Putative myosin class ii heavy chain</fullName>
    </submittedName>
</protein>
<organism evidence="13">
    <name type="scientific">Corethrella appendiculata</name>
    <dbReference type="NCBI Taxonomy" id="1370023"/>
    <lineage>
        <taxon>Eukaryota</taxon>
        <taxon>Metazoa</taxon>
        <taxon>Ecdysozoa</taxon>
        <taxon>Arthropoda</taxon>
        <taxon>Hexapoda</taxon>
        <taxon>Insecta</taxon>
        <taxon>Pterygota</taxon>
        <taxon>Neoptera</taxon>
        <taxon>Endopterygota</taxon>
        <taxon>Diptera</taxon>
        <taxon>Nematocera</taxon>
        <taxon>Culicoidea</taxon>
        <taxon>Chaoboridae</taxon>
        <taxon>Corethrella</taxon>
    </lineage>
</organism>
<keyword evidence="9 10" id="KW-0009">Actin-binding</keyword>
<feature type="domain" description="Myosin motor" evidence="11">
    <location>
        <begin position="6"/>
        <end position="685"/>
    </location>
</feature>
<evidence type="ECO:0000256" key="3">
    <source>
        <dbReference type="ARBA" id="ARBA00022737"/>
    </source>
</evidence>
<evidence type="ECO:0000259" key="12">
    <source>
        <dbReference type="PROSITE" id="PS51757"/>
    </source>
</evidence>
<dbReference type="CDD" id="cd01378">
    <property type="entry name" value="MYSc_Myo1"/>
    <property type="match status" value="1"/>
</dbReference>
<dbReference type="GO" id="GO:0000146">
    <property type="term" value="F:microfilament motor activity"/>
    <property type="evidence" value="ECO:0007669"/>
    <property type="project" value="TreeGrafter"/>
</dbReference>
<dbReference type="Gene3D" id="1.20.5.4820">
    <property type="match status" value="1"/>
</dbReference>
<dbReference type="Gene3D" id="1.10.10.820">
    <property type="match status" value="1"/>
</dbReference>
<feature type="non-terminal residue" evidence="13">
    <location>
        <position position="1"/>
    </location>
</feature>
<evidence type="ECO:0000256" key="4">
    <source>
        <dbReference type="ARBA" id="ARBA00022741"/>
    </source>
</evidence>
<dbReference type="InterPro" id="IPR036961">
    <property type="entry name" value="Kinesin_motor_dom_sf"/>
</dbReference>
<evidence type="ECO:0000256" key="8">
    <source>
        <dbReference type="ARBA" id="ARBA00023175"/>
    </source>
</evidence>
<dbReference type="PANTHER" id="PTHR13140:SF679">
    <property type="entry name" value="UNCONVENTIONAL MYOSIN IC"/>
    <property type="match status" value="1"/>
</dbReference>
<dbReference type="SMART" id="SM00242">
    <property type="entry name" value="MYSc"/>
    <property type="match status" value="1"/>
</dbReference>
<comment type="subcellular location">
    <subcellularLocation>
        <location evidence="1">Cell membrane</location>
        <topology evidence="1">Peripheral membrane protein</topology>
        <orientation evidence="1">Cytoplasmic side</orientation>
    </subcellularLocation>
</comment>
<dbReference type="PRINTS" id="PR00193">
    <property type="entry name" value="MYOSINHEAVY"/>
</dbReference>
<reference evidence="13" key="1">
    <citation type="journal article" date="2014" name="Insect Biochem. Mol. Biol.">
        <title>An insight into the sialome of the frog biting fly, Corethrella appendiculata.</title>
        <authorList>
            <person name="Ribeiro J.M.C."/>
            <person name="Chagas A.C."/>
            <person name="Pham V.M."/>
            <person name="Lounibos L.P."/>
            <person name="Calvo E."/>
        </authorList>
    </citation>
    <scope>NUCLEOTIDE SEQUENCE</scope>
    <source>
        <tissue evidence="13">Salivary glands</tissue>
    </source>
</reference>
<evidence type="ECO:0000256" key="1">
    <source>
        <dbReference type="ARBA" id="ARBA00004413"/>
    </source>
</evidence>
<dbReference type="GO" id="GO:0007015">
    <property type="term" value="P:actin filament organization"/>
    <property type="evidence" value="ECO:0007669"/>
    <property type="project" value="TreeGrafter"/>
</dbReference>
<dbReference type="PROSITE" id="PS51757">
    <property type="entry name" value="TH1"/>
    <property type="match status" value="1"/>
</dbReference>
<dbReference type="GO" id="GO:0005938">
    <property type="term" value="C:cell cortex"/>
    <property type="evidence" value="ECO:0007669"/>
    <property type="project" value="UniProtKB-ARBA"/>
</dbReference>
<comment type="similarity">
    <text evidence="2 10">Belongs to the TRAFAC class myosin-kinesin ATPase superfamily. Myosin family.</text>
</comment>
<dbReference type="PANTHER" id="PTHR13140">
    <property type="entry name" value="MYOSIN"/>
    <property type="match status" value="1"/>
</dbReference>
<dbReference type="InterPro" id="IPR027417">
    <property type="entry name" value="P-loop_NTPase"/>
</dbReference>
<feature type="domain" description="TH1" evidence="12">
    <location>
        <begin position="839"/>
        <end position="1019"/>
    </location>
</feature>
<evidence type="ECO:0000256" key="6">
    <source>
        <dbReference type="ARBA" id="ARBA00023121"/>
    </source>
</evidence>
<evidence type="ECO:0000256" key="10">
    <source>
        <dbReference type="PROSITE-ProRule" id="PRU00782"/>
    </source>
</evidence>
<dbReference type="GO" id="GO:0048803">
    <property type="term" value="P:imaginal disc-derived male genitalia morphogenesis"/>
    <property type="evidence" value="ECO:0007669"/>
    <property type="project" value="UniProtKB-ARBA"/>
</dbReference>
<dbReference type="Pfam" id="PF00063">
    <property type="entry name" value="Myosin_head"/>
    <property type="match status" value="1"/>
</dbReference>
<dbReference type="FunFam" id="3.40.850.10:FF:000101">
    <property type="entry name" value="Slow myosin heavy chain 2"/>
    <property type="match status" value="1"/>
</dbReference>
<dbReference type="GO" id="GO:0007498">
    <property type="term" value="P:mesoderm development"/>
    <property type="evidence" value="ECO:0007669"/>
    <property type="project" value="UniProtKB-ARBA"/>
</dbReference>
<dbReference type="SUPFAM" id="SSF52540">
    <property type="entry name" value="P-loop containing nucleoside triphosphate hydrolases"/>
    <property type="match status" value="1"/>
</dbReference>
<dbReference type="AlphaFoldDB" id="U5EW26"/>
<keyword evidence="8 10" id="KW-0505">Motor protein</keyword>
<dbReference type="GO" id="GO:0007368">
    <property type="term" value="P:determination of left/right symmetry"/>
    <property type="evidence" value="ECO:0007669"/>
    <property type="project" value="UniProtKB-ARBA"/>
</dbReference>
<keyword evidence="5 10" id="KW-0067">ATP-binding</keyword>
<evidence type="ECO:0000256" key="7">
    <source>
        <dbReference type="ARBA" id="ARBA00023123"/>
    </source>
</evidence>
<dbReference type="InterPro" id="IPR036072">
    <property type="entry name" value="MYSc_Myo1"/>
</dbReference>
<dbReference type="GO" id="GO:0005546">
    <property type="term" value="F:phosphatidylinositol-4,5-bisphosphate binding"/>
    <property type="evidence" value="ECO:0007669"/>
    <property type="project" value="UniProtKB-ARBA"/>
</dbReference>
<feature type="region of interest" description="Actin-binding" evidence="10">
    <location>
        <begin position="562"/>
        <end position="584"/>
    </location>
</feature>
<dbReference type="GO" id="GO:0005902">
    <property type="term" value="C:microvillus"/>
    <property type="evidence" value="ECO:0007669"/>
    <property type="project" value="TreeGrafter"/>
</dbReference>
<evidence type="ECO:0000256" key="2">
    <source>
        <dbReference type="ARBA" id="ARBA00008314"/>
    </source>
</evidence>
<feature type="binding site" evidence="10">
    <location>
        <begin position="99"/>
        <end position="106"/>
    </location>
    <ligand>
        <name>ATP</name>
        <dbReference type="ChEBI" id="CHEBI:30616"/>
    </ligand>
</feature>
<keyword evidence="4 10" id="KW-0547">Nucleotide-binding</keyword>
<evidence type="ECO:0000259" key="11">
    <source>
        <dbReference type="PROSITE" id="PS51456"/>
    </source>
</evidence>
<dbReference type="InterPro" id="IPR010926">
    <property type="entry name" value="Myosin_TH1"/>
</dbReference>
<evidence type="ECO:0000256" key="5">
    <source>
        <dbReference type="ARBA" id="ARBA00022840"/>
    </source>
</evidence>
<dbReference type="GO" id="GO:0005524">
    <property type="term" value="F:ATP binding"/>
    <property type="evidence" value="ECO:0007669"/>
    <property type="project" value="UniProtKB-UniRule"/>
</dbReference>
<dbReference type="GO" id="GO:0006897">
    <property type="term" value="P:endocytosis"/>
    <property type="evidence" value="ECO:0007669"/>
    <property type="project" value="TreeGrafter"/>
</dbReference>
<dbReference type="InterPro" id="IPR001609">
    <property type="entry name" value="Myosin_head_motor_dom-like"/>
</dbReference>
<dbReference type="GO" id="GO:0030048">
    <property type="term" value="P:actin filament-based movement"/>
    <property type="evidence" value="ECO:0007669"/>
    <property type="project" value="TreeGrafter"/>
</dbReference>
<dbReference type="GO" id="GO:0016459">
    <property type="term" value="C:myosin complex"/>
    <property type="evidence" value="ECO:0007669"/>
    <property type="project" value="UniProtKB-KW"/>
</dbReference>
<dbReference type="FunFam" id="1.10.10.820:FF:000001">
    <property type="entry name" value="Myosin heavy chain"/>
    <property type="match status" value="1"/>
</dbReference>
<accession>U5EW26</accession>
<keyword evidence="6" id="KW-0446">Lipid-binding</keyword>
<keyword evidence="3" id="KW-0677">Repeat</keyword>